<dbReference type="PANTHER" id="PTHR11039:SF37">
    <property type="entry name" value="NEBULIN"/>
    <property type="match status" value="1"/>
</dbReference>
<keyword evidence="1" id="KW-0677">Repeat</keyword>
<sequence length="149" mass="16798">MLKKNESYESKITVVQDTPEILCVKENQKNFSSVLYKEDVSPGTAIGKTPEMMRVKQTQDHISSVKYKEAVGQGTPIPDLPEVKRVKETQKHISSRRGRLLLCNLTSLQTCKNHRAPTATIIFSCYPADNGILHPISSIYCWKNLPCHV</sequence>
<protein>
    <submittedName>
        <fullName evidence="3">Uncharacterized protein</fullName>
    </submittedName>
</protein>
<reference evidence="3" key="1">
    <citation type="submission" date="2023-09" db="UniProtKB">
        <authorList>
            <consortium name="Ensembl"/>
        </authorList>
    </citation>
    <scope>IDENTIFICATION</scope>
</reference>
<proteinExistence type="predicted"/>
<dbReference type="Pfam" id="PF00880">
    <property type="entry name" value="Nebulin"/>
    <property type="match status" value="2"/>
</dbReference>
<evidence type="ECO:0000256" key="2">
    <source>
        <dbReference type="ARBA" id="ARBA00023203"/>
    </source>
</evidence>
<dbReference type="PANTHER" id="PTHR11039">
    <property type="entry name" value="NEBULIN"/>
    <property type="match status" value="1"/>
</dbReference>
<evidence type="ECO:0000313" key="3">
    <source>
        <dbReference type="Ensembl" id="ENSBMSP00010021889.1"/>
    </source>
</evidence>
<dbReference type="GeneTree" id="ENSGT00940000154533"/>
<dbReference type="AlphaFoldDB" id="A0A8C0DJM3"/>
<organism evidence="3">
    <name type="scientific">Balaenoptera musculus</name>
    <name type="common">Blue whale</name>
    <dbReference type="NCBI Taxonomy" id="9771"/>
    <lineage>
        <taxon>Eukaryota</taxon>
        <taxon>Metazoa</taxon>
        <taxon>Chordata</taxon>
        <taxon>Craniata</taxon>
        <taxon>Vertebrata</taxon>
        <taxon>Euteleostomi</taxon>
        <taxon>Mammalia</taxon>
        <taxon>Eutheria</taxon>
        <taxon>Laurasiatheria</taxon>
        <taxon>Artiodactyla</taxon>
        <taxon>Whippomorpha</taxon>
        <taxon>Cetacea</taxon>
        <taxon>Mysticeti</taxon>
        <taxon>Balaenopteridae</taxon>
        <taxon>Balaenoptera</taxon>
    </lineage>
</organism>
<keyword evidence="2" id="KW-0009">Actin-binding</keyword>
<dbReference type="SMART" id="SM00227">
    <property type="entry name" value="NEBU"/>
    <property type="match status" value="3"/>
</dbReference>
<dbReference type="Ensembl" id="ENSBMST00010024133.1">
    <property type="protein sequence ID" value="ENSBMSP00010021889.1"/>
    <property type="gene ID" value="ENSBMSG00010015925.1"/>
</dbReference>
<dbReference type="GO" id="GO:0071691">
    <property type="term" value="P:cardiac muscle thin filament assembly"/>
    <property type="evidence" value="ECO:0007669"/>
    <property type="project" value="TreeGrafter"/>
</dbReference>
<accession>A0A8C0DJM3</accession>
<name>A0A8C0DJM3_BALMU</name>
<dbReference type="InterPro" id="IPR055297">
    <property type="entry name" value="NEBU/NEBL"/>
</dbReference>
<evidence type="ECO:0000256" key="1">
    <source>
        <dbReference type="ARBA" id="ARBA00022737"/>
    </source>
</evidence>
<dbReference type="GO" id="GO:0030018">
    <property type="term" value="C:Z disc"/>
    <property type="evidence" value="ECO:0007669"/>
    <property type="project" value="InterPro"/>
</dbReference>
<dbReference type="GO" id="GO:0051015">
    <property type="term" value="F:actin filament binding"/>
    <property type="evidence" value="ECO:0007669"/>
    <property type="project" value="InterPro"/>
</dbReference>
<dbReference type="PROSITE" id="PS51216">
    <property type="entry name" value="NEBULIN"/>
    <property type="match status" value="1"/>
</dbReference>
<dbReference type="InterPro" id="IPR000900">
    <property type="entry name" value="Nebulin_repeat"/>
</dbReference>